<reference evidence="2" key="1">
    <citation type="submission" date="2014-12" db="EMBL/GenBank/DDBJ databases">
        <title>Genome Sequence of Valsa Canker Pathogens Uncovers a Specific Adaption of Colonization on Woody Bark.</title>
        <authorList>
            <person name="Yin Z."/>
            <person name="Liu H."/>
            <person name="Gao X."/>
            <person name="Li Z."/>
            <person name="Song N."/>
            <person name="Ke X."/>
            <person name="Dai Q."/>
            <person name="Wu Y."/>
            <person name="Sun Y."/>
            <person name="Xu J.-R."/>
            <person name="Kang Z.K."/>
            <person name="Wang L."/>
            <person name="Huang L."/>
        </authorList>
    </citation>
    <scope>NUCLEOTIDE SEQUENCE [LARGE SCALE GENOMIC DNA]</scope>
    <source>
        <strain evidence="2">03-8</strain>
    </source>
</reference>
<protein>
    <submittedName>
        <fullName evidence="2">Uncharacterized protein</fullName>
    </submittedName>
</protein>
<dbReference type="AlphaFoldDB" id="A0A194VYJ4"/>
<feature type="compositionally biased region" description="Basic and acidic residues" evidence="1">
    <location>
        <begin position="150"/>
        <end position="178"/>
    </location>
</feature>
<dbReference type="Proteomes" id="UP000078559">
    <property type="component" value="Chromosome 4"/>
</dbReference>
<feature type="compositionally biased region" description="Polar residues" evidence="1">
    <location>
        <begin position="183"/>
        <end position="199"/>
    </location>
</feature>
<proteinExistence type="predicted"/>
<sequence length="301" mass="32397">MGAQSVSKKRGLMDRLRQVRSAALPASATSYEKYEKPPIYPPTHAEVDTLHRGRSGERPSAKSRPAHREGALDIGELDTKLERFARTSRHPRGTMQTMDDGSDCDPLERVARPESTSQAAAAAAAAKGAGSRSDLPGDGEEPGTSSDYETFIREAEEDDRRRGPSSKEHNTAPGRGREPPLNSFYSNNWMAQSEPQQKLSEIQESGDEDGSGGSSKSSGGEGTADMAKDAAPRMSLPRAHTESCVQARHVQFAGERAGGRRGSGASCTHRLKSPPRPVRRQRSMIKTTSGRLGTEGVSKTV</sequence>
<evidence type="ECO:0000313" key="2">
    <source>
        <dbReference type="EMBL" id="KUI69087.1"/>
    </source>
</evidence>
<gene>
    <name evidence="2" type="ORF">VM1G_04356</name>
</gene>
<feature type="compositionally biased region" description="Polar residues" evidence="1">
    <location>
        <begin position="284"/>
        <end position="301"/>
    </location>
</feature>
<feature type="region of interest" description="Disordered" evidence="1">
    <location>
        <begin position="22"/>
        <end position="301"/>
    </location>
</feature>
<dbReference type="OrthoDB" id="5217875at2759"/>
<evidence type="ECO:0000313" key="3">
    <source>
        <dbReference type="Proteomes" id="UP000078559"/>
    </source>
</evidence>
<name>A0A194VYJ4_CYTMA</name>
<evidence type="ECO:0000256" key="1">
    <source>
        <dbReference type="SAM" id="MobiDB-lite"/>
    </source>
</evidence>
<dbReference type="EMBL" id="CM003101">
    <property type="protein sequence ID" value="KUI69087.1"/>
    <property type="molecule type" value="Genomic_DNA"/>
</dbReference>
<keyword evidence="3" id="KW-1185">Reference proteome</keyword>
<feature type="compositionally biased region" description="Basic residues" evidence="1">
    <location>
        <begin position="269"/>
        <end position="283"/>
    </location>
</feature>
<feature type="compositionally biased region" description="Basic and acidic residues" evidence="1">
    <location>
        <begin position="45"/>
        <end position="85"/>
    </location>
</feature>
<accession>A0A194VYJ4</accession>
<organism evidence="2 3">
    <name type="scientific">Cytospora mali</name>
    <name type="common">Apple Valsa canker fungus</name>
    <name type="synonym">Valsa mali</name>
    <dbReference type="NCBI Taxonomy" id="578113"/>
    <lineage>
        <taxon>Eukaryota</taxon>
        <taxon>Fungi</taxon>
        <taxon>Dikarya</taxon>
        <taxon>Ascomycota</taxon>
        <taxon>Pezizomycotina</taxon>
        <taxon>Sordariomycetes</taxon>
        <taxon>Sordariomycetidae</taxon>
        <taxon>Diaporthales</taxon>
        <taxon>Cytosporaceae</taxon>
        <taxon>Cytospora</taxon>
    </lineage>
</organism>